<organism evidence="1 2">
    <name type="scientific">Paenibacillus cisolokensis</name>
    <dbReference type="NCBI Taxonomy" id="1658519"/>
    <lineage>
        <taxon>Bacteria</taxon>
        <taxon>Bacillati</taxon>
        <taxon>Bacillota</taxon>
        <taxon>Bacilli</taxon>
        <taxon>Bacillales</taxon>
        <taxon>Paenibacillaceae</taxon>
        <taxon>Paenibacillus</taxon>
    </lineage>
</organism>
<dbReference type="PANTHER" id="PTHR34547">
    <property type="entry name" value="YACP-LIKE NYN DOMAIN PROTEIN"/>
    <property type="match status" value="1"/>
</dbReference>
<dbReference type="EMBL" id="BOVJ01000080">
    <property type="protein sequence ID" value="GIQ64099.1"/>
    <property type="molecule type" value="Genomic_DNA"/>
</dbReference>
<keyword evidence="2" id="KW-1185">Reference proteome</keyword>
<evidence type="ECO:0008006" key="3">
    <source>
        <dbReference type="Google" id="ProtNLM"/>
    </source>
</evidence>
<evidence type="ECO:0000313" key="1">
    <source>
        <dbReference type="EMBL" id="GIQ64099.1"/>
    </source>
</evidence>
<dbReference type="Pfam" id="PF05991">
    <property type="entry name" value="NYN_YacP"/>
    <property type="match status" value="1"/>
</dbReference>
<protein>
    <recommendedName>
        <fullName evidence="3">RNA-binding protein</fullName>
    </recommendedName>
</protein>
<gene>
    <name evidence="1" type="ORF">PACILC2_26670</name>
</gene>
<evidence type="ECO:0000313" key="2">
    <source>
        <dbReference type="Proteomes" id="UP000680304"/>
    </source>
</evidence>
<reference evidence="1 2" key="1">
    <citation type="submission" date="2021-04" db="EMBL/GenBank/DDBJ databases">
        <title>Draft genome sequence of Paenibacillus cisolokensis, LC2-13A.</title>
        <authorList>
            <person name="Uke A."/>
            <person name="Chhe C."/>
            <person name="Baramee S."/>
            <person name="Kosugi A."/>
        </authorList>
    </citation>
    <scope>NUCLEOTIDE SEQUENCE [LARGE SCALE GENOMIC DNA]</scope>
    <source>
        <strain evidence="1 2">LC2-13A</strain>
    </source>
</reference>
<sequence>MQKREDVLLVDGYNMIGAWPELEKLKDTDMEGARDRLLDLLADYQGFTGMRIYVVFDAHQVPGLGAKYRQHKLTVLFTKEKETADECIERLVIDLQRRGRNIYVATSDLVEQHVAFGKGALRVSARELRLDIEHCRNRIEQTLREERPEMRMTLDGKLSLDVRMQLERMRRGTVSDSEGGRGKKGRG</sequence>
<name>A0ABQ4N7F6_9BACL</name>
<dbReference type="CDD" id="cd10912">
    <property type="entry name" value="PIN_YacP-like"/>
    <property type="match status" value="1"/>
</dbReference>
<comment type="caution">
    <text evidence="1">The sequence shown here is derived from an EMBL/GenBank/DDBJ whole genome shotgun (WGS) entry which is preliminary data.</text>
</comment>
<dbReference type="Proteomes" id="UP000680304">
    <property type="component" value="Unassembled WGS sequence"/>
</dbReference>
<dbReference type="InterPro" id="IPR010298">
    <property type="entry name" value="YacP-like"/>
</dbReference>
<proteinExistence type="predicted"/>
<accession>A0ABQ4N7F6</accession>
<dbReference type="RefSeq" id="WP_244863463.1">
    <property type="nucleotide sequence ID" value="NZ_BOVJ01000080.1"/>
</dbReference>
<dbReference type="PANTHER" id="PTHR34547:SF1">
    <property type="entry name" value="YACP-LIKE NYN DOMAIN PROTEIN"/>
    <property type="match status" value="1"/>
</dbReference>